<feature type="region of interest" description="Disordered" evidence="1">
    <location>
        <begin position="306"/>
        <end position="335"/>
    </location>
</feature>
<sequence length="506" mass="55402">MSSSDHPSTAASIAIACIVGIVWTIFTFLIRVFLRAKVNGPFQPDDFACFVATIIGIIQSTLTLTSTHFGLGSHSSSLTDSSFNKVFVLLWLAEQFYILGTAAAMLSICFLICRITSTRKHHAVGYTISALIGAWCIICWNLQIFKCSLPRPWDITEPNKCLDKRAIRLGTTVCGALLEMANVVAALPKTCVTIAFTLRLLVLPAMFVRFAFYDRALSPGRDETYDRTDVAVVTQVTMHLSIILATLPCAKPFFVIFEGGVFRLPHEQRRNTDGGRAGSGSIDRRGNGHRSDTIVALETAARAAARPTWDRRSTFAKPSMPQLEPEPPLQMERSSRAVSVKLNPMSWNRRRTFAGEGPLIVPPSAYHHKPSTSTKSSHWSTSSSSGRGKKSLPLYPVYGSKRPNYHGRGESYASDPSSRASRRSSVTFRLKNLRPDEGETVTVISHDPEAVARAKKGSTNSGEETIGQASYGGIELKTEVVVSYESAEKGKGRQHEDSSDKGPVKS</sequence>
<keyword evidence="2" id="KW-0472">Membrane</keyword>
<dbReference type="AlphaFoldDB" id="A0A9Q9B2S9"/>
<keyword evidence="5" id="KW-1185">Reference proteome</keyword>
<dbReference type="EMBL" id="CP099426">
    <property type="protein sequence ID" value="USW57145.1"/>
    <property type="molecule type" value="Genomic_DNA"/>
</dbReference>
<accession>A0A9Q9B2S9</accession>
<name>A0A9Q9B2S9_9PEZI</name>
<keyword evidence="2" id="KW-1133">Transmembrane helix</keyword>
<evidence type="ECO:0000259" key="3">
    <source>
        <dbReference type="Pfam" id="PF20684"/>
    </source>
</evidence>
<dbReference type="PANTHER" id="PTHR38794">
    <property type="entry name" value="INTEGRAL MEMBRANE PROTEIN"/>
    <property type="match status" value="1"/>
</dbReference>
<dbReference type="InterPro" id="IPR049326">
    <property type="entry name" value="Rhodopsin_dom_fungi"/>
</dbReference>
<feature type="region of interest" description="Disordered" evidence="1">
    <location>
        <begin position="484"/>
        <end position="506"/>
    </location>
</feature>
<feature type="transmembrane region" description="Helical" evidence="2">
    <location>
        <begin position="46"/>
        <end position="66"/>
    </location>
</feature>
<dbReference type="Pfam" id="PF20684">
    <property type="entry name" value="Fung_rhodopsin"/>
    <property type="match status" value="1"/>
</dbReference>
<organism evidence="4 5">
    <name type="scientific">Septoria linicola</name>
    <dbReference type="NCBI Taxonomy" id="215465"/>
    <lineage>
        <taxon>Eukaryota</taxon>
        <taxon>Fungi</taxon>
        <taxon>Dikarya</taxon>
        <taxon>Ascomycota</taxon>
        <taxon>Pezizomycotina</taxon>
        <taxon>Dothideomycetes</taxon>
        <taxon>Dothideomycetidae</taxon>
        <taxon>Mycosphaerellales</taxon>
        <taxon>Mycosphaerellaceae</taxon>
        <taxon>Septoria</taxon>
    </lineage>
</organism>
<gene>
    <name evidence="4" type="ORF">Slin15195_G104640</name>
</gene>
<evidence type="ECO:0000256" key="2">
    <source>
        <dbReference type="SAM" id="Phobius"/>
    </source>
</evidence>
<feature type="region of interest" description="Disordered" evidence="1">
    <location>
        <begin position="355"/>
        <end position="426"/>
    </location>
</feature>
<feature type="transmembrane region" description="Helical" evidence="2">
    <location>
        <begin position="124"/>
        <end position="145"/>
    </location>
</feature>
<feature type="region of interest" description="Disordered" evidence="1">
    <location>
        <begin position="267"/>
        <end position="291"/>
    </location>
</feature>
<protein>
    <recommendedName>
        <fullName evidence="3">Rhodopsin domain-containing protein</fullName>
    </recommendedName>
</protein>
<keyword evidence="2" id="KW-0812">Transmembrane</keyword>
<feature type="transmembrane region" description="Helical" evidence="2">
    <location>
        <begin position="12"/>
        <end position="34"/>
    </location>
</feature>
<dbReference type="Proteomes" id="UP001056384">
    <property type="component" value="Chromosome 9"/>
</dbReference>
<dbReference type="PANTHER" id="PTHR38794:SF1">
    <property type="entry name" value="INTEGRAL MEMBRANE PROTEIN"/>
    <property type="match status" value="1"/>
</dbReference>
<feature type="compositionally biased region" description="Basic and acidic residues" evidence="1">
    <location>
        <begin position="282"/>
        <end position="291"/>
    </location>
</feature>
<proteinExistence type="predicted"/>
<dbReference type="OrthoDB" id="3650882at2759"/>
<feature type="compositionally biased region" description="Low complexity" evidence="1">
    <location>
        <begin position="411"/>
        <end position="425"/>
    </location>
</feature>
<feature type="transmembrane region" description="Helical" evidence="2">
    <location>
        <begin position="86"/>
        <end position="112"/>
    </location>
</feature>
<feature type="compositionally biased region" description="Basic and acidic residues" evidence="1">
    <location>
        <begin position="486"/>
        <end position="506"/>
    </location>
</feature>
<feature type="domain" description="Rhodopsin" evidence="3">
    <location>
        <begin position="30"/>
        <end position="254"/>
    </location>
</feature>
<evidence type="ECO:0000313" key="5">
    <source>
        <dbReference type="Proteomes" id="UP001056384"/>
    </source>
</evidence>
<evidence type="ECO:0000256" key="1">
    <source>
        <dbReference type="SAM" id="MobiDB-lite"/>
    </source>
</evidence>
<feature type="compositionally biased region" description="Low complexity" evidence="1">
    <location>
        <begin position="371"/>
        <end position="386"/>
    </location>
</feature>
<reference evidence="4" key="1">
    <citation type="submission" date="2022-06" db="EMBL/GenBank/DDBJ databases">
        <title>Complete genome sequences of two strains of the flax pathogen Septoria linicola.</title>
        <authorList>
            <person name="Lapalu N."/>
            <person name="Simon A."/>
            <person name="Demenou B."/>
            <person name="Paumier D."/>
            <person name="Guillot M.-P."/>
            <person name="Gout L."/>
            <person name="Valade R."/>
        </authorList>
    </citation>
    <scope>NUCLEOTIDE SEQUENCE</scope>
    <source>
        <strain evidence="4">SE15195</strain>
    </source>
</reference>
<feature type="region of interest" description="Disordered" evidence="1">
    <location>
        <begin position="448"/>
        <end position="472"/>
    </location>
</feature>
<evidence type="ECO:0000313" key="4">
    <source>
        <dbReference type="EMBL" id="USW57145.1"/>
    </source>
</evidence>